<comment type="caution">
    <text evidence="2">The sequence shown here is derived from an EMBL/GenBank/DDBJ whole genome shotgun (WGS) entry which is preliminary data.</text>
</comment>
<feature type="region of interest" description="Disordered" evidence="1">
    <location>
        <begin position="134"/>
        <end position="178"/>
    </location>
</feature>
<keyword evidence="3" id="KW-1185">Reference proteome</keyword>
<evidence type="ECO:0000313" key="3">
    <source>
        <dbReference type="Proteomes" id="UP000193920"/>
    </source>
</evidence>
<feature type="compositionally biased region" description="Low complexity" evidence="1">
    <location>
        <begin position="506"/>
        <end position="521"/>
    </location>
</feature>
<proteinExistence type="predicted"/>
<accession>A0A1Y2AUL9</accession>
<dbReference type="Proteomes" id="UP000193920">
    <property type="component" value="Unassembled WGS sequence"/>
</dbReference>
<sequence>MSVNEKIMIKGYNEILDYISKLMAKYNNVNLDLAEIKANCEVNNFFKISEKYDHLKYLQSMPEAFTENNPDYKNEISLDNFIIKIVYQDDKLTEALDGTDSKNIINRSKNFMNYVEEKKNEHQKNKIKKEITSAIGKNTKNRNNSKKINAKRNDITKTDATTGTNTSKDKNKNRKKPVIGRPVRLHFRLDTFNNVKGVIYQFGLRIANKNVKTLSEVKNCIDKFKADLNSYSYKEIHEIITFHPVKVLNPNIPSNSSIDIKLHTNSTTIKNGFWLYYFIIFQDNKDMVISDPFSLMSYKQLQKRKGSSFLERHKALMIEKQKSLYPYYFKSMFSFDEGTNSYKLKETFNFGINFYQKKGIKESNKNSGDNLDMKEDKTISNNNENYCGSDEVMKDLMLFNPTLSDIQLDNILSTNETNDMNLLEQNIIGYNNNQVAINNNINSQNKINNNESNNDEINNNLDENMVDINSNNESDNDEINNNLNENMINLSRNSIQQKNEYPSPSPSQTSSLLSSPIQMPSIPSPPNGSIDDFQNHENLNNYSFDNNDLNTQKDYMISKYFKYFDLLEEKNHSEVILNEIDELYEHHIQCFYNNLSTTKDKFYGNYLISNINYLFQKRFEFSQYFEELDKKIENIFIDIKEAKDNTFNGVHNYNRDDTLIPAVNYNEYLIDKY</sequence>
<name>A0A1Y2AUL9_9FUNG</name>
<feature type="compositionally biased region" description="Basic residues" evidence="1">
    <location>
        <begin position="139"/>
        <end position="150"/>
    </location>
</feature>
<protein>
    <submittedName>
        <fullName evidence="2">Uncharacterized protein</fullName>
    </submittedName>
</protein>
<dbReference type="EMBL" id="MCOG01000203">
    <property type="protein sequence ID" value="ORY26293.1"/>
    <property type="molecule type" value="Genomic_DNA"/>
</dbReference>
<evidence type="ECO:0000256" key="1">
    <source>
        <dbReference type="SAM" id="MobiDB-lite"/>
    </source>
</evidence>
<dbReference type="OrthoDB" id="2181368at2759"/>
<reference evidence="2 3" key="1">
    <citation type="submission" date="2016-08" db="EMBL/GenBank/DDBJ databases">
        <title>A Parts List for Fungal Cellulosomes Revealed by Comparative Genomics.</title>
        <authorList>
            <consortium name="DOE Joint Genome Institute"/>
            <person name="Haitjema C.H."/>
            <person name="Gilmore S.P."/>
            <person name="Henske J.K."/>
            <person name="Solomon K.V."/>
            <person name="De Groot R."/>
            <person name="Kuo A."/>
            <person name="Mondo S.J."/>
            <person name="Salamov A.A."/>
            <person name="Labutti K."/>
            <person name="Zhao Z."/>
            <person name="Chiniquy J."/>
            <person name="Barry K."/>
            <person name="Brewer H.M."/>
            <person name="Purvine S.O."/>
            <person name="Wright A.T."/>
            <person name="Boxma B."/>
            <person name="Van Alen T."/>
            <person name="Hackstein J.H."/>
            <person name="Baker S.E."/>
            <person name="Grigoriev I.V."/>
            <person name="O'Malley M.A."/>
        </authorList>
    </citation>
    <scope>NUCLEOTIDE SEQUENCE [LARGE SCALE GENOMIC DNA]</scope>
    <source>
        <strain evidence="2 3">G1</strain>
    </source>
</reference>
<evidence type="ECO:0000313" key="2">
    <source>
        <dbReference type="EMBL" id="ORY26293.1"/>
    </source>
</evidence>
<feature type="region of interest" description="Disordered" evidence="1">
    <location>
        <begin position="497"/>
        <end position="530"/>
    </location>
</feature>
<dbReference type="AlphaFoldDB" id="A0A1Y2AUL9"/>
<gene>
    <name evidence="2" type="ORF">LY90DRAFT_629366</name>
</gene>
<organism evidence="2 3">
    <name type="scientific">Neocallimastix californiae</name>
    <dbReference type="NCBI Taxonomy" id="1754190"/>
    <lineage>
        <taxon>Eukaryota</taxon>
        <taxon>Fungi</taxon>
        <taxon>Fungi incertae sedis</taxon>
        <taxon>Chytridiomycota</taxon>
        <taxon>Chytridiomycota incertae sedis</taxon>
        <taxon>Neocallimastigomycetes</taxon>
        <taxon>Neocallimastigales</taxon>
        <taxon>Neocallimastigaceae</taxon>
        <taxon>Neocallimastix</taxon>
    </lineage>
</organism>